<accession>A0AAI8MLL5</accession>
<dbReference type="EMBL" id="AP012492">
    <property type="protein sequence ID" value="BAM31765.1"/>
    <property type="molecule type" value="Genomic_DNA"/>
</dbReference>
<feature type="compositionally biased region" description="Polar residues" evidence="1">
    <location>
        <begin position="37"/>
        <end position="46"/>
    </location>
</feature>
<name>A0AAI8MLL5_9HELI</name>
<dbReference type="Proteomes" id="UP000006036">
    <property type="component" value="Chromosome 1"/>
</dbReference>
<dbReference type="RefSeq" id="WP_014666448.1">
    <property type="nucleotide sequence ID" value="NC_020555.1"/>
</dbReference>
<protein>
    <submittedName>
        <fullName evidence="2">Uncharacterized protein</fullName>
    </submittedName>
</protein>
<organism evidence="2 3">
    <name type="scientific">Helicobacter cinaedi CCUG 18818 = ATCC BAA-847</name>
    <dbReference type="NCBI Taxonomy" id="537971"/>
    <lineage>
        <taxon>Bacteria</taxon>
        <taxon>Pseudomonadati</taxon>
        <taxon>Campylobacterota</taxon>
        <taxon>Epsilonproteobacteria</taxon>
        <taxon>Campylobacterales</taxon>
        <taxon>Helicobacteraceae</taxon>
        <taxon>Helicobacter</taxon>
    </lineage>
</organism>
<feature type="region of interest" description="Disordered" evidence="1">
    <location>
        <begin position="36"/>
        <end position="55"/>
    </location>
</feature>
<evidence type="ECO:0000313" key="2">
    <source>
        <dbReference type="EMBL" id="BAM31765.1"/>
    </source>
</evidence>
<sequence>MSVKRRFWQVCICVNMLSVGYADTLISENPLPATQAHADSSHTLQDSKAYPARERKLPPSVVVALQRDVL</sequence>
<evidence type="ECO:0000256" key="1">
    <source>
        <dbReference type="SAM" id="MobiDB-lite"/>
    </source>
</evidence>
<evidence type="ECO:0000313" key="3">
    <source>
        <dbReference type="Proteomes" id="UP000006036"/>
    </source>
</evidence>
<proteinExistence type="predicted"/>
<gene>
    <name evidence="2" type="ORF">HCBAA847_0518</name>
</gene>
<dbReference type="GeneID" id="66538981"/>
<dbReference type="KEGG" id="hcb:HCBAA847_0518"/>
<dbReference type="AlphaFoldDB" id="A0AAI8MLL5"/>
<reference evidence="2 3" key="1">
    <citation type="journal article" date="2012" name="J. Bacteriol.">
        <title>Complete Genome Sequence of Helicobacter cinaedi Type Strain ATCC BAA-847.</title>
        <authorList>
            <person name="Miyoshi-Akiyama T."/>
            <person name="Takeshita N."/>
            <person name="Ohmagari N."/>
            <person name="Kirikae T."/>
        </authorList>
    </citation>
    <scope>NUCLEOTIDE SEQUENCE [LARGE SCALE GENOMIC DNA]</scope>
    <source>
        <strain evidence="2 3">ATCC BAA-847</strain>
    </source>
</reference>